<protein>
    <submittedName>
        <fullName evidence="2">Uncharacterized protein</fullName>
    </submittedName>
</protein>
<feature type="region of interest" description="Disordered" evidence="1">
    <location>
        <begin position="1"/>
        <end position="94"/>
    </location>
</feature>
<evidence type="ECO:0000313" key="2">
    <source>
        <dbReference type="EMBL" id="KAK4312933.1"/>
    </source>
</evidence>
<comment type="caution">
    <text evidence="2">The sequence shown here is derived from an EMBL/GenBank/DDBJ whole genome shotgun (WGS) entry which is preliminary data.</text>
</comment>
<feature type="region of interest" description="Disordered" evidence="1">
    <location>
        <begin position="231"/>
        <end position="307"/>
    </location>
</feature>
<gene>
    <name evidence="2" type="ORF">Pmani_015673</name>
</gene>
<reference evidence="2" key="1">
    <citation type="submission" date="2023-11" db="EMBL/GenBank/DDBJ databases">
        <title>Genome assemblies of two species of porcelain crab, Petrolisthes cinctipes and Petrolisthes manimaculis (Anomura: Porcellanidae).</title>
        <authorList>
            <person name="Angst P."/>
        </authorList>
    </citation>
    <scope>NUCLEOTIDE SEQUENCE</scope>
    <source>
        <strain evidence="2">PB745_02</strain>
        <tissue evidence="2">Gill</tissue>
    </source>
</reference>
<feature type="compositionally biased region" description="Polar residues" evidence="1">
    <location>
        <begin position="78"/>
        <end position="89"/>
    </location>
</feature>
<evidence type="ECO:0000256" key="1">
    <source>
        <dbReference type="SAM" id="MobiDB-lite"/>
    </source>
</evidence>
<accession>A0AAE1U760</accession>
<feature type="compositionally biased region" description="Basic and acidic residues" evidence="1">
    <location>
        <begin position="14"/>
        <end position="24"/>
    </location>
</feature>
<sequence length="307" mass="34489">MEPDQNPASWPDPEDQRMEHDGHIDPQPLILSTKDIGIQLQVNSRKRSKGMQVQPVQADAMNNTDGQDEVDEMKKTESTSADSVSTSEGSDMDHNKSKDYVVVVVTTTCSLYVYTVLEQEEVEWWHEEEWWQRRWSGGRRKGGRGGGVVAMEVEKWQVDYRCSNRCLSLTSPTPELGTLWEGPFKASSKNIHTVEVSSSEATNTIEPTFWPSNPYDRKPKQVYVYETVEETSWDEGKTPNSEGTSTGNDCMCTVPSQHITSQQPRGSDNMIEDELSGLVGERDYPPDSSSSSETEYLEKAASCYHSG</sequence>
<dbReference type="EMBL" id="JAWZYT010001361">
    <property type="protein sequence ID" value="KAK4312933.1"/>
    <property type="molecule type" value="Genomic_DNA"/>
</dbReference>
<proteinExistence type="predicted"/>
<keyword evidence="3" id="KW-1185">Reference proteome</keyword>
<evidence type="ECO:0000313" key="3">
    <source>
        <dbReference type="Proteomes" id="UP001292094"/>
    </source>
</evidence>
<organism evidence="2 3">
    <name type="scientific">Petrolisthes manimaculis</name>
    <dbReference type="NCBI Taxonomy" id="1843537"/>
    <lineage>
        <taxon>Eukaryota</taxon>
        <taxon>Metazoa</taxon>
        <taxon>Ecdysozoa</taxon>
        <taxon>Arthropoda</taxon>
        <taxon>Crustacea</taxon>
        <taxon>Multicrustacea</taxon>
        <taxon>Malacostraca</taxon>
        <taxon>Eumalacostraca</taxon>
        <taxon>Eucarida</taxon>
        <taxon>Decapoda</taxon>
        <taxon>Pleocyemata</taxon>
        <taxon>Anomura</taxon>
        <taxon>Galatheoidea</taxon>
        <taxon>Porcellanidae</taxon>
        <taxon>Petrolisthes</taxon>
    </lineage>
</organism>
<dbReference type="Proteomes" id="UP001292094">
    <property type="component" value="Unassembled WGS sequence"/>
</dbReference>
<name>A0AAE1U760_9EUCA</name>
<dbReference type="AlphaFoldDB" id="A0AAE1U760"/>
<feature type="compositionally biased region" description="Polar residues" evidence="1">
    <location>
        <begin position="238"/>
        <end position="266"/>
    </location>
</feature>